<evidence type="ECO:0000256" key="1">
    <source>
        <dbReference type="SAM" id="SignalP"/>
    </source>
</evidence>
<gene>
    <name evidence="2" type="ORF">GCM10023143_19100</name>
</gene>
<keyword evidence="3" id="KW-1185">Reference proteome</keyword>
<sequence>MTKKKQLISGLLAVAVFGTVLTACNNDDDDNGPVNTPKEVQLSEGAWSLRAAMVADSSMQDSSILSACNADDSLAFNLNHDYAFSDGGTTCDSSLLPYGSGNWAFNMSEDSIQLQSADAIYTAGISLTDSTLELTYADMMDDSVAVTKTLSFARTAPADTTGE</sequence>
<dbReference type="Proteomes" id="UP001501207">
    <property type="component" value="Unassembled WGS sequence"/>
</dbReference>
<evidence type="ECO:0000313" key="3">
    <source>
        <dbReference type="Proteomes" id="UP001501207"/>
    </source>
</evidence>
<comment type="caution">
    <text evidence="2">The sequence shown here is derived from an EMBL/GenBank/DDBJ whole genome shotgun (WGS) entry which is preliminary data.</text>
</comment>
<proteinExistence type="predicted"/>
<feature type="chain" id="PRO_5046296758" description="Lipocalin-like domain-containing protein" evidence="1">
    <location>
        <begin position="23"/>
        <end position="163"/>
    </location>
</feature>
<evidence type="ECO:0008006" key="4">
    <source>
        <dbReference type="Google" id="ProtNLM"/>
    </source>
</evidence>
<accession>A0ABP8FTG4</accession>
<dbReference type="RefSeq" id="WP_344978604.1">
    <property type="nucleotide sequence ID" value="NZ_BAABFN010000004.1"/>
</dbReference>
<dbReference type="PROSITE" id="PS51257">
    <property type="entry name" value="PROKAR_LIPOPROTEIN"/>
    <property type="match status" value="1"/>
</dbReference>
<protein>
    <recommendedName>
        <fullName evidence="4">Lipocalin-like domain-containing protein</fullName>
    </recommendedName>
</protein>
<keyword evidence="1" id="KW-0732">Signal</keyword>
<dbReference type="EMBL" id="BAABFN010000004">
    <property type="protein sequence ID" value="GAA4310565.1"/>
    <property type="molecule type" value="Genomic_DNA"/>
</dbReference>
<name>A0ABP8FTG4_9BACT</name>
<feature type="signal peptide" evidence="1">
    <location>
        <begin position="1"/>
        <end position="22"/>
    </location>
</feature>
<evidence type="ECO:0000313" key="2">
    <source>
        <dbReference type="EMBL" id="GAA4310565.1"/>
    </source>
</evidence>
<organism evidence="2 3">
    <name type="scientific">Compostibacter hankyongensis</name>
    <dbReference type="NCBI Taxonomy" id="1007089"/>
    <lineage>
        <taxon>Bacteria</taxon>
        <taxon>Pseudomonadati</taxon>
        <taxon>Bacteroidota</taxon>
        <taxon>Chitinophagia</taxon>
        <taxon>Chitinophagales</taxon>
        <taxon>Chitinophagaceae</taxon>
        <taxon>Compostibacter</taxon>
    </lineage>
</organism>
<reference evidence="3" key="1">
    <citation type="journal article" date="2019" name="Int. J. Syst. Evol. Microbiol.">
        <title>The Global Catalogue of Microorganisms (GCM) 10K type strain sequencing project: providing services to taxonomists for standard genome sequencing and annotation.</title>
        <authorList>
            <consortium name="The Broad Institute Genomics Platform"/>
            <consortium name="The Broad Institute Genome Sequencing Center for Infectious Disease"/>
            <person name="Wu L."/>
            <person name="Ma J."/>
        </authorList>
    </citation>
    <scope>NUCLEOTIDE SEQUENCE [LARGE SCALE GENOMIC DNA]</scope>
    <source>
        <strain evidence="3">JCM 17664</strain>
    </source>
</reference>